<feature type="region of interest" description="Disordered" evidence="1">
    <location>
        <begin position="38"/>
        <end position="68"/>
    </location>
</feature>
<keyword evidence="3" id="KW-1185">Reference proteome</keyword>
<organism evidence="2 3">
    <name type="scientific">Portunus trituberculatus</name>
    <name type="common">Swimming crab</name>
    <name type="synonym">Neptunus trituberculatus</name>
    <dbReference type="NCBI Taxonomy" id="210409"/>
    <lineage>
        <taxon>Eukaryota</taxon>
        <taxon>Metazoa</taxon>
        <taxon>Ecdysozoa</taxon>
        <taxon>Arthropoda</taxon>
        <taxon>Crustacea</taxon>
        <taxon>Multicrustacea</taxon>
        <taxon>Malacostraca</taxon>
        <taxon>Eumalacostraca</taxon>
        <taxon>Eucarida</taxon>
        <taxon>Decapoda</taxon>
        <taxon>Pleocyemata</taxon>
        <taxon>Brachyura</taxon>
        <taxon>Eubrachyura</taxon>
        <taxon>Portunoidea</taxon>
        <taxon>Portunidae</taxon>
        <taxon>Portuninae</taxon>
        <taxon>Portunus</taxon>
    </lineage>
</organism>
<comment type="caution">
    <text evidence="2">The sequence shown here is derived from an EMBL/GenBank/DDBJ whole genome shotgun (WGS) entry which is preliminary data.</text>
</comment>
<accession>A0A5B7KLS9</accession>
<evidence type="ECO:0000256" key="1">
    <source>
        <dbReference type="SAM" id="MobiDB-lite"/>
    </source>
</evidence>
<dbReference type="Proteomes" id="UP000324222">
    <property type="component" value="Unassembled WGS sequence"/>
</dbReference>
<sequence>MHRPRHSKLFCGSHHCLNREEEVPATAYRLHARESVTKPAAACRNDRRQDHTTPAWTPTRGCRTPRHV</sequence>
<reference evidence="2 3" key="1">
    <citation type="submission" date="2019-05" db="EMBL/GenBank/DDBJ databases">
        <title>Another draft genome of Portunus trituberculatus and its Hox gene families provides insights of decapod evolution.</title>
        <authorList>
            <person name="Jeong J.-H."/>
            <person name="Song I."/>
            <person name="Kim S."/>
            <person name="Choi T."/>
            <person name="Kim D."/>
            <person name="Ryu S."/>
            <person name="Kim W."/>
        </authorList>
    </citation>
    <scope>NUCLEOTIDE SEQUENCE [LARGE SCALE GENOMIC DNA]</scope>
    <source>
        <tissue evidence="2">Muscle</tissue>
    </source>
</reference>
<dbReference type="AlphaFoldDB" id="A0A5B7KLS9"/>
<evidence type="ECO:0000313" key="2">
    <source>
        <dbReference type="EMBL" id="MPD06229.1"/>
    </source>
</evidence>
<gene>
    <name evidence="2" type="ORF">E2C01_102027</name>
</gene>
<evidence type="ECO:0000313" key="3">
    <source>
        <dbReference type="Proteomes" id="UP000324222"/>
    </source>
</evidence>
<dbReference type="EMBL" id="VSRR010150031">
    <property type="protein sequence ID" value="MPD06229.1"/>
    <property type="molecule type" value="Genomic_DNA"/>
</dbReference>
<protein>
    <submittedName>
        <fullName evidence="2">Uncharacterized protein</fullName>
    </submittedName>
</protein>
<name>A0A5B7KLS9_PORTR</name>
<proteinExistence type="predicted"/>